<protein>
    <recommendedName>
        <fullName evidence="3">Thioredoxin domain-containing protein</fullName>
    </recommendedName>
</protein>
<dbReference type="STRING" id="1586287.BBK82_25705"/>
<gene>
    <name evidence="1" type="ORF">BBK82_25705</name>
</gene>
<dbReference type="AlphaFoldDB" id="A0A1B2HML8"/>
<evidence type="ECO:0000313" key="2">
    <source>
        <dbReference type="Proteomes" id="UP000093053"/>
    </source>
</evidence>
<dbReference type="InterPro" id="IPR036249">
    <property type="entry name" value="Thioredoxin-like_sf"/>
</dbReference>
<reference evidence="1 2" key="1">
    <citation type="submission" date="2016-07" db="EMBL/GenBank/DDBJ databases">
        <title>Complete genome sequence of the Lentzea guizhouensis DHS C013.</title>
        <authorList>
            <person name="Cao C."/>
        </authorList>
    </citation>
    <scope>NUCLEOTIDE SEQUENCE [LARGE SCALE GENOMIC DNA]</scope>
    <source>
        <strain evidence="1 2">DHS C013</strain>
    </source>
</reference>
<accession>A0A1B2HML8</accession>
<evidence type="ECO:0008006" key="3">
    <source>
        <dbReference type="Google" id="ProtNLM"/>
    </source>
</evidence>
<organism evidence="1 2">
    <name type="scientific">Lentzea guizhouensis</name>
    <dbReference type="NCBI Taxonomy" id="1586287"/>
    <lineage>
        <taxon>Bacteria</taxon>
        <taxon>Bacillati</taxon>
        <taxon>Actinomycetota</taxon>
        <taxon>Actinomycetes</taxon>
        <taxon>Pseudonocardiales</taxon>
        <taxon>Pseudonocardiaceae</taxon>
        <taxon>Lentzea</taxon>
    </lineage>
</organism>
<evidence type="ECO:0000313" key="1">
    <source>
        <dbReference type="EMBL" id="ANZ38959.1"/>
    </source>
</evidence>
<proteinExistence type="predicted"/>
<name>A0A1B2HML8_9PSEU</name>
<dbReference type="KEGG" id="led:BBK82_25705"/>
<dbReference type="SUPFAM" id="SSF52833">
    <property type="entry name" value="Thioredoxin-like"/>
    <property type="match status" value="1"/>
</dbReference>
<dbReference type="Proteomes" id="UP000093053">
    <property type="component" value="Chromosome"/>
</dbReference>
<keyword evidence="2" id="KW-1185">Reference proteome</keyword>
<dbReference type="Gene3D" id="3.40.30.10">
    <property type="entry name" value="Glutaredoxin"/>
    <property type="match status" value="1"/>
</dbReference>
<dbReference type="EMBL" id="CP016793">
    <property type="protein sequence ID" value="ANZ38959.1"/>
    <property type="molecule type" value="Genomic_DNA"/>
</dbReference>
<sequence>MAVCVTLTVLNLVLLFAVIRKLRDQPRHPELKPQTLAPGTAVRQFEATTTTGATITEESLTSTVVAFVSPSCAPCRDLVASIPDLVPRLGEPLLLVVVEELDDDTRDAVAGLDGVTVVAGIESTALTTAFGVASYPTVARVAGRLVVSSGGKLTDVLDRVAS</sequence>